<dbReference type="EMBL" id="CAJPDQ010000004">
    <property type="protein sequence ID" value="CAF9908734.1"/>
    <property type="molecule type" value="Genomic_DNA"/>
</dbReference>
<name>A0A8H3ELK2_9LECA</name>
<evidence type="ECO:0008006" key="3">
    <source>
        <dbReference type="Google" id="ProtNLM"/>
    </source>
</evidence>
<gene>
    <name evidence="1" type="ORF">GOMPHAMPRED_006290</name>
</gene>
<evidence type="ECO:0000313" key="2">
    <source>
        <dbReference type="Proteomes" id="UP000664169"/>
    </source>
</evidence>
<dbReference type="Proteomes" id="UP000664169">
    <property type="component" value="Unassembled WGS sequence"/>
</dbReference>
<dbReference type="AlphaFoldDB" id="A0A8H3ELK2"/>
<dbReference type="PANTHER" id="PTHR39596">
    <property type="match status" value="1"/>
</dbReference>
<sequence length="422" mass="48354">MEHIHCPRNTKVSRLRIPFAGPHTFDGGDFLTYPERNQWKIKYTVQELDFTHRGVQPQAEQVFNFVQQWLYFGLLREVVGDTLTLSALESLVEEHDGGLFLNSSSIETAIIGPWSEKFITEYWTKTDREFLNWGEHITECLLESRAVVLKALTNKNPIIDPLIFMGIALLAEYTTDTVRSIYIIRNRLRHDPSLAHKLPKTQNPQLLSSPVEQTWRLPGTADCVHEVGVLWYYANLEPPRDHRDHALCSEEICFAMQTQRDAYPLAHWESICTCALMDEHTKLVNEILKDPQDGSLPLIDYTWTKDCTIARLHVVSKKSQPEFVAISHVWSDGFGNPQVNALHTCVFTEICRIVEKLPKSTSSTTTPFWMDTICVPLAPKEVKQMALNKLRDPYTDAQHVLVIDNYLRGTQSYGLSDLEIFA</sequence>
<dbReference type="OrthoDB" id="2426273at2759"/>
<proteinExistence type="predicted"/>
<protein>
    <recommendedName>
        <fullName evidence="3">Heterokaryon incompatibility domain-containing protein</fullName>
    </recommendedName>
</protein>
<evidence type="ECO:0000313" key="1">
    <source>
        <dbReference type="EMBL" id="CAF9908734.1"/>
    </source>
</evidence>
<dbReference type="PANTHER" id="PTHR39596:SF2">
    <property type="entry name" value="HET DOMAIN PROTEIN (AFU_ORTHOLOGUE AFUA_1G17550)-RELATED"/>
    <property type="match status" value="1"/>
</dbReference>
<accession>A0A8H3ELK2</accession>
<comment type="caution">
    <text evidence="1">The sequence shown here is derived from an EMBL/GenBank/DDBJ whole genome shotgun (WGS) entry which is preliminary data.</text>
</comment>
<keyword evidence="2" id="KW-1185">Reference proteome</keyword>
<reference evidence="1" key="1">
    <citation type="submission" date="2021-03" db="EMBL/GenBank/DDBJ databases">
        <authorList>
            <person name="Tagirdzhanova G."/>
        </authorList>
    </citation>
    <scope>NUCLEOTIDE SEQUENCE</scope>
</reference>
<organism evidence="1 2">
    <name type="scientific">Gomphillus americanus</name>
    <dbReference type="NCBI Taxonomy" id="1940652"/>
    <lineage>
        <taxon>Eukaryota</taxon>
        <taxon>Fungi</taxon>
        <taxon>Dikarya</taxon>
        <taxon>Ascomycota</taxon>
        <taxon>Pezizomycotina</taxon>
        <taxon>Lecanoromycetes</taxon>
        <taxon>OSLEUM clade</taxon>
        <taxon>Ostropomycetidae</taxon>
        <taxon>Ostropales</taxon>
        <taxon>Graphidaceae</taxon>
        <taxon>Gomphilloideae</taxon>
        <taxon>Gomphillus</taxon>
    </lineage>
</organism>